<evidence type="ECO:0000256" key="1">
    <source>
        <dbReference type="SAM" id="MobiDB-lite"/>
    </source>
</evidence>
<feature type="compositionally biased region" description="Low complexity" evidence="1">
    <location>
        <begin position="138"/>
        <end position="149"/>
    </location>
</feature>
<feature type="chain" id="PRO_5045876479" evidence="2">
    <location>
        <begin position="27"/>
        <end position="155"/>
    </location>
</feature>
<feature type="signal peptide" evidence="2">
    <location>
        <begin position="1"/>
        <end position="26"/>
    </location>
</feature>
<proteinExistence type="predicted"/>
<evidence type="ECO:0000313" key="4">
    <source>
        <dbReference type="Proteomes" id="UP001430954"/>
    </source>
</evidence>
<keyword evidence="4" id="KW-1185">Reference proteome</keyword>
<feature type="region of interest" description="Disordered" evidence="1">
    <location>
        <begin position="33"/>
        <end position="96"/>
    </location>
</feature>
<gene>
    <name evidence="3" type="ORF">K6753_05795</name>
</gene>
<sequence length="155" mass="15726">MRLWPTLLRMLLIAALALNGAVPAMATVQMGHGLGEDSPAGPVKDGPDTTCHTPAVEEPAPGIGHSHDASHGNHGGALPADMPDAPEGASTAHASHDGDCCEDGTCRCSCMHTCHAMVRAIAAVPAVIEHASSSGRMPASHAPPALPHLIRPPIG</sequence>
<dbReference type="Proteomes" id="UP001430954">
    <property type="component" value="Unassembled WGS sequence"/>
</dbReference>
<reference evidence="3 4" key="1">
    <citation type="submission" date="2021-09" db="EMBL/GenBank/DDBJ databases">
        <title>Lysobacter sp. 13A isolated from the river sediment.</title>
        <authorList>
            <person name="Liu H."/>
            <person name="Li S."/>
            <person name="Mao S."/>
        </authorList>
    </citation>
    <scope>NUCLEOTIDE SEQUENCE [LARGE SCALE GENOMIC DNA]</scope>
    <source>
        <strain evidence="3 4">13A</strain>
    </source>
</reference>
<evidence type="ECO:0000313" key="3">
    <source>
        <dbReference type="EMBL" id="MBZ4039042.1"/>
    </source>
</evidence>
<name>A0ABS7T591_9GAMM</name>
<dbReference type="EMBL" id="JAINZW010000002">
    <property type="protein sequence ID" value="MBZ4039042.1"/>
    <property type="molecule type" value="Genomic_DNA"/>
</dbReference>
<dbReference type="NCBIfam" id="NF033807">
    <property type="entry name" value="CopL_fam"/>
    <property type="match status" value="1"/>
</dbReference>
<protein>
    <submittedName>
        <fullName evidence="3">CopL family metal-binding regulatory protein</fullName>
    </submittedName>
</protein>
<comment type="caution">
    <text evidence="3">The sequence shown here is derived from an EMBL/GenBank/DDBJ whole genome shotgun (WGS) entry which is preliminary data.</text>
</comment>
<dbReference type="RefSeq" id="WP_223675278.1">
    <property type="nucleotide sequence ID" value="NZ_JAINZW010000002.1"/>
</dbReference>
<organism evidence="3 4">
    <name type="scientific">Novilysobacter selenitireducens</name>
    <dbReference type="NCBI Taxonomy" id="2872639"/>
    <lineage>
        <taxon>Bacteria</taxon>
        <taxon>Pseudomonadati</taxon>
        <taxon>Pseudomonadota</taxon>
        <taxon>Gammaproteobacteria</taxon>
        <taxon>Lysobacterales</taxon>
        <taxon>Lysobacteraceae</taxon>
        <taxon>Novilysobacter</taxon>
    </lineage>
</organism>
<keyword evidence="2" id="KW-0732">Signal</keyword>
<evidence type="ECO:0000256" key="2">
    <source>
        <dbReference type="SAM" id="SignalP"/>
    </source>
</evidence>
<feature type="region of interest" description="Disordered" evidence="1">
    <location>
        <begin position="134"/>
        <end position="155"/>
    </location>
</feature>
<accession>A0ABS7T591</accession>
<dbReference type="InterPro" id="IPR048034">
    <property type="entry name" value="CopL-like"/>
</dbReference>